<organism evidence="2">
    <name type="scientific">Lotus japonicus</name>
    <name type="common">Lotus corniculatus var. japonicus</name>
    <dbReference type="NCBI Taxonomy" id="34305"/>
    <lineage>
        <taxon>Eukaryota</taxon>
        <taxon>Viridiplantae</taxon>
        <taxon>Streptophyta</taxon>
        <taxon>Embryophyta</taxon>
        <taxon>Tracheophyta</taxon>
        <taxon>Spermatophyta</taxon>
        <taxon>Magnoliopsida</taxon>
        <taxon>eudicotyledons</taxon>
        <taxon>Gunneridae</taxon>
        <taxon>Pentapetalae</taxon>
        <taxon>rosids</taxon>
        <taxon>fabids</taxon>
        <taxon>Fabales</taxon>
        <taxon>Fabaceae</taxon>
        <taxon>Papilionoideae</taxon>
        <taxon>50 kb inversion clade</taxon>
        <taxon>NPAAA clade</taxon>
        <taxon>Hologalegina</taxon>
        <taxon>robinioid clade</taxon>
        <taxon>Loteae</taxon>
        <taxon>Lotus</taxon>
    </lineage>
</organism>
<dbReference type="EMBL" id="BT135791">
    <property type="protein sequence ID" value="AFK35586.1"/>
    <property type="molecule type" value="mRNA"/>
</dbReference>
<proteinExistence type="evidence at transcript level"/>
<evidence type="ECO:0000313" key="2">
    <source>
        <dbReference type="EMBL" id="AFK35586.1"/>
    </source>
</evidence>
<dbReference type="CDD" id="cd04481">
    <property type="entry name" value="RPA1_DBD_B_like"/>
    <property type="match status" value="1"/>
</dbReference>
<dbReference type="RefSeq" id="XP_057445136.1">
    <property type="nucleotide sequence ID" value="XM_057589153.1"/>
</dbReference>
<dbReference type="Gene3D" id="2.40.50.140">
    <property type="entry name" value="Nucleic acid-binding proteins"/>
    <property type="match status" value="2"/>
</dbReference>
<accession>I3S5P4</accession>
<dbReference type="Pfam" id="PF02721">
    <property type="entry name" value="DUF223"/>
    <property type="match status" value="1"/>
</dbReference>
<protein>
    <recommendedName>
        <fullName evidence="1">Replication protein A 70 kDa DNA-binding subunit B/D first OB fold domain-containing protein</fullName>
    </recommendedName>
</protein>
<dbReference type="SUPFAM" id="SSF50249">
    <property type="entry name" value="Nucleic acid-binding proteins"/>
    <property type="match status" value="2"/>
</dbReference>
<dbReference type="GeneID" id="130737398"/>
<dbReference type="PANTHER" id="PTHR47165">
    <property type="entry name" value="OS03G0429900 PROTEIN"/>
    <property type="match status" value="1"/>
</dbReference>
<dbReference type="InterPro" id="IPR003871">
    <property type="entry name" value="RFA1B/D_OB_1st"/>
</dbReference>
<sequence>MKFRPIRDHHQEGKIQASLGKAMFRKWADKFVEGNVYEIFFFNVMPAKGSYRAANHAYRILFSGKTKVVPLECESIPRLGLSLVTPLQLETIADPSDHLVDVVGFLTAVSPVRIDVKGSSHVKIMMMELYDENGSMSFVVLGDCVSVVSDYLSSHSKEKPLVVVQYAKIKKFEGKNLLHTLIPVSTIHLNQEFEEAKAFRKRMNGHSREIEGHVGDIDFFDFAYPMIDDVKIVYPSVDLKYVDFEVSVYQRFRGEPVIDYADDGCFADMMSACDVEMLYEESDMMELYESSSFFQSYMMSKYFATPAIVELDEVADVLLHFHDPDGVSSQCKF</sequence>
<dbReference type="PANTHER" id="PTHR47165:SF4">
    <property type="entry name" value="OS03G0429900 PROTEIN"/>
    <property type="match status" value="1"/>
</dbReference>
<evidence type="ECO:0000259" key="1">
    <source>
        <dbReference type="Pfam" id="PF02721"/>
    </source>
</evidence>
<reference evidence="2" key="1">
    <citation type="submission" date="2012-05" db="EMBL/GenBank/DDBJ databases">
        <authorList>
            <person name="Krishnakumar V."/>
            <person name="Cheung F."/>
            <person name="Xiao Y."/>
            <person name="Chan A."/>
            <person name="Moskal W.A."/>
            <person name="Town C.D."/>
        </authorList>
    </citation>
    <scope>NUCLEOTIDE SEQUENCE</scope>
</reference>
<dbReference type="AlphaFoldDB" id="I3S5P4"/>
<name>I3S5P4_LOTJA</name>
<feature type="domain" description="Replication protein A 70 kDa DNA-binding subunit B/D first OB fold" evidence="1">
    <location>
        <begin position="14"/>
        <end position="69"/>
    </location>
</feature>
<dbReference type="InterPro" id="IPR012340">
    <property type="entry name" value="NA-bd_OB-fold"/>
</dbReference>